<dbReference type="SUPFAM" id="SSF46785">
    <property type="entry name" value="Winged helix' DNA-binding domain"/>
    <property type="match status" value="1"/>
</dbReference>
<feature type="domain" description="HTH lysR-type" evidence="5">
    <location>
        <begin position="4"/>
        <end position="61"/>
    </location>
</feature>
<keyword evidence="7" id="KW-1185">Reference proteome</keyword>
<evidence type="ECO:0000313" key="7">
    <source>
        <dbReference type="Proteomes" id="UP000237082"/>
    </source>
</evidence>
<name>A0A2S5DGL3_9NEIS</name>
<dbReference type="Gene3D" id="3.40.190.290">
    <property type="match status" value="1"/>
</dbReference>
<protein>
    <submittedName>
        <fullName evidence="6">LysR family transcriptional regulator</fullName>
    </submittedName>
</protein>
<dbReference type="InterPro" id="IPR005119">
    <property type="entry name" value="LysR_subst-bd"/>
</dbReference>
<evidence type="ECO:0000313" key="6">
    <source>
        <dbReference type="EMBL" id="POZ62233.1"/>
    </source>
</evidence>
<comment type="similarity">
    <text evidence="1">Belongs to the LysR transcriptional regulatory family.</text>
</comment>
<dbReference type="PANTHER" id="PTHR30537:SF21">
    <property type="entry name" value="HTH-TYPE TRANSCRIPTIONAL REGULATOR SINR-RELATED"/>
    <property type="match status" value="1"/>
</dbReference>
<keyword evidence="4" id="KW-0804">Transcription</keyword>
<dbReference type="GO" id="GO:0043565">
    <property type="term" value="F:sequence-specific DNA binding"/>
    <property type="evidence" value="ECO:0007669"/>
    <property type="project" value="TreeGrafter"/>
</dbReference>
<keyword evidence="3" id="KW-0238">DNA-binding</keyword>
<evidence type="ECO:0000256" key="4">
    <source>
        <dbReference type="ARBA" id="ARBA00023163"/>
    </source>
</evidence>
<dbReference type="EMBL" id="PQWB01000033">
    <property type="protein sequence ID" value="POZ62233.1"/>
    <property type="molecule type" value="Genomic_DNA"/>
</dbReference>
<proteinExistence type="inferred from homology"/>
<dbReference type="OrthoDB" id="9178040at2"/>
<dbReference type="FunFam" id="1.10.10.10:FF:000001">
    <property type="entry name" value="LysR family transcriptional regulator"/>
    <property type="match status" value="1"/>
</dbReference>
<dbReference type="PANTHER" id="PTHR30537">
    <property type="entry name" value="HTH-TYPE TRANSCRIPTIONAL REGULATOR"/>
    <property type="match status" value="1"/>
</dbReference>
<evidence type="ECO:0000256" key="2">
    <source>
        <dbReference type="ARBA" id="ARBA00023015"/>
    </source>
</evidence>
<accession>A0A2S5DGL3</accession>
<dbReference type="InterPro" id="IPR058163">
    <property type="entry name" value="LysR-type_TF_proteobact-type"/>
</dbReference>
<dbReference type="PROSITE" id="PS50931">
    <property type="entry name" value="HTH_LYSR"/>
    <property type="match status" value="1"/>
</dbReference>
<dbReference type="GO" id="GO:0006351">
    <property type="term" value="P:DNA-templated transcription"/>
    <property type="evidence" value="ECO:0007669"/>
    <property type="project" value="TreeGrafter"/>
</dbReference>
<keyword evidence="2" id="KW-0805">Transcription regulation</keyword>
<dbReference type="CDD" id="cd08422">
    <property type="entry name" value="PBP2_CrgA_like"/>
    <property type="match status" value="1"/>
</dbReference>
<dbReference type="SUPFAM" id="SSF53850">
    <property type="entry name" value="Periplasmic binding protein-like II"/>
    <property type="match status" value="1"/>
</dbReference>
<dbReference type="RefSeq" id="WP_103902466.1">
    <property type="nucleotide sequence ID" value="NZ_PQWB01000033.1"/>
</dbReference>
<dbReference type="InterPro" id="IPR036390">
    <property type="entry name" value="WH_DNA-bd_sf"/>
</dbReference>
<dbReference type="Pfam" id="PF00126">
    <property type="entry name" value="HTH_1"/>
    <property type="match status" value="1"/>
</dbReference>
<evidence type="ECO:0000256" key="1">
    <source>
        <dbReference type="ARBA" id="ARBA00009437"/>
    </source>
</evidence>
<dbReference type="Proteomes" id="UP000237082">
    <property type="component" value="Unassembled WGS sequence"/>
</dbReference>
<dbReference type="InterPro" id="IPR000847">
    <property type="entry name" value="LysR_HTH_N"/>
</dbReference>
<dbReference type="GO" id="GO:0003700">
    <property type="term" value="F:DNA-binding transcription factor activity"/>
    <property type="evidence" value="ECO:0007669"/>
    <property type="project" value="InterPro"/>
</dbReference>
<dbReference type="Gene3D" id="1.10.10.10">
    <property type="entry name" value="Winged helix-like DNA-binding domain superfamily/Winged helix DNA-binding domain"/>
    <property type="match status" value="1"/>
</dbReference>
<evidence type="ECO:0000256" key="3">
    <source>
        <dbReference type="ARBA" id="ARBA00023125"/>
    </source>
</evidence>
<organism evidence="6 7">
    <name type="scientific">Chromobacterium alticapitis</name>
    <dbReference type="NCBI Taxonomy" id="2073169"/>
    <lineage>
        <taxon>Bacteria</taxon>
        <taxon>Pseudomonadati</taxon>
        <taxon>Pseudomonadota</taxon>
        <taxon>Betaproteobacteria</taxon>
        <taxon>Neisseriales</taxon>
        <taxon>Chromobacteriaceae</taxon>
        <taxon>Chromobacterium</taxon>
    </lineage>
</organism>
<evidence type="ECO:0000259" key="5">
    <source>
        <dbReference type="PROSITE" id="PS50931"/>
    </source>
</evidence>
<gene>
    <name evidence="6" type="ORF">C2I19_09490</name>
</gene>
<reference evidence="7" key="1">
    <citation type="submission" date="2018-02" db="EMBL/GenBank/DDBJ databases">
        <authorList>
            <person name="O'Hara-Hanley K."/>
            <person name="Soby S."/>
        </authorList>
    </citation>
    <scope>NUCLEOTIDE SEQUENCE [LARGE SCALE GENOMIC DNA]</scope>
    <source>
        <strain evidence="7">MWU14-2602</strain>
    </source>
</reference>
<dbReference type="InterPro" id="IPR036388">
    <property type="entry name" value="WH-like_DNA-bd_sf"/>
</dbReference>
<sequence length="298" mass="32674">MPFDRLNDLRLFQDAAQLGSFSAAGRKHGLSPAAASACIQRVEEALGARLFERTTRKLRLTEAGDTYLAYCRQALELLEEGETRLQDGQQALSGPIRLSAPSDLGRNLLLDCLDRFSAQHPAVHFSLSLSDTPADLISDDIDLAIRYGRPADSSLVARQLAASRRVVCAAPALLQRLGAPSHPSELAERPTLTLVTGHGPMNDWPYRDGGEAKLLRLGKSRQSNDGEVIRRWAIQGHGFAYKSELDIAADLRAGRLVTVLDGYFVEPAPLHLLYPGHRLQPARIKRLVDFLLTELSPA</sequence>
<dbReference type="Pfam" id="PF03466">
    <property type="entry name" value="LysR_substrate"/>
    <property type="match status" value="1"/>
</dbReference>
<comment type="caution">
    <text evidence="6">The sequence shown here is derived from an EMBL/GenBank/DDBJ whole genome shotgun (WGS) entry which is preliminary data.</text>
</comment>
<dbReference type="AlphaFoldDB" id="A0A2S5DGL3"/>